<dbReference type="Proteomes" id="UP000244173">
    <property type="component" value="Chromosome"/>
</dbReference>
<feature type="transmembrane region" description="Helical" evidence="1">
    <location>
        <begin position="71"/>
        <end position="92"/>
    </location>
</feature>
<keyword evidence="1" id="KW-1133">Transmembrane helix</keyword>
<dbReference type="EMBL" id="CP028519">
    <property type="protein sequence ID" value="AVY94866.1"/>
    <property type="molecule type" value="Genomic_DNA"/>
</dbReference>
<evidence type="ECO:0000313" key="3">
    <source>
        <dbReference type="Proteomes" id="UP000244173"/>
    </source>
</evidence>
<evidence type="ECO:0008006" key="4">
    <source>
        <dbReference type="Google" id="ProtNLM"/>
    </source>
</evidence>
<dbReference type="RefSeq" id="WP_107889643.1">
    <property type="nucleotide sequence ID" value="NZ_CP028519.1"/>
</dbReference>
<dbReference type="KEGG" id="maer:DAI18_13075"/>
<name>A0A2S0PBX1_9NEIS</name>
<proteinExistence type="predicted"/>
<evidence type="ECO:0000313" key="2">
    <source>
        <dbReference type="EMBL" id="AVY94866.1"/>
    </source>
</evidence>
<keyword evidence="3" id="KW-1185">Reference proteome</keyword>
<keyword evidence="1" id="KW-0812">Transmembrane</keyword>
<feature type="transmembrane region" description="Helical" evidence="1">
    <location>
        <begin position="112"/>
        <end position="131"/>
    </location>
</feature>
<feature type="transmembrane region" description="Helical" evidence="1">
    <location>
        <begin position="39"/>
        <end position="59"/>
    </location>
</feature>
<feature type="transmembrane region" description="Helical" evidence="1">
    <location>
        <begin position="167"/>
        <end position="186"/>
    </location>
</feature>
<accession>A0A2S0PBX1</accession>
<feature type="transmembrane region" description="Helical" evidence="1">
    <location>
        <begin position="7"/>
        <end position="27"/>
    </location>
</feature>
<feature type="transmembrane region" description="Helical" evidence="1">
    <location>
        <begin position="143"/>
        <end position="161"/>
    </location>
</feature>
<gene>
    <name evidence="2" type="ORF">DAI18_13075</name>
</gene>
<dbReference type="AlphaFoldDB" id="A0A2S0PBX1"/>
<protein>
    <recommendedName>
        <fullName evidence="4">Transmembrane protein</fullName>
    </recommendedName>
</protein>
<reference evidence="2 3" key="1">
    <citation type="submission" date="2018-04" db="EMBL/GenBank/DDBJ databases">
        <title>Denitrifier Microvirgula.</title>
        <authorList>
            <person name="Anderson E."/>
            <person name="Jang J."/>
            <person name="Ishii S."/>
        </authorList>
    </citation>
    <scope>NUCLEOTIDE SEQUENCE [LARGE SCALE GENOMIC DNA]</scope>
    <source>
        <strain evidence="2 3">BE2.4</strain>
    </source>
</reference>
<dbReference type="OrthoDB" id="9803673at2"/>
<keyword evidence="1" id="KW-0472">Membrane</keyword>
<organism evidence="2 3">
    <name type="scientific">Microvirgula aerodenitrificans</name>
    <dbReference type="NCBI Taxonomy" id="57480"/>
    <lineage>
        <taxon>Bacteria</taxon>
        <taxon>Pseudomonadati</taxon>
        <taxon>Pseudomonadota</taxon>
        <taxon>Betaproteobacteria</taxon>
        <taxon>Neisseriales</taxon>
        <taxon>Aquaspirillaceae</taxon>
        <taxon>Microvirgula</taxon>
    </lineage>
</organism>
<sequence>MELFSHVRIIIGVVMSLGLTHLLQGIASLVQHPEPRKVYMVHLLWVVSMVLYLLHFWWWEFRLRHLADWTFLIYVFLIVYTVLLYLLCSLLFPRRLAPYADFEEYFLSRRRWFFGLMALVYLLDIIDTALKGDQHLQSLGLEYLVRIAVYVVLCLVAMQTASHRFHLVFVIASLAYQISFALRLFWRETN</sequence>
<evidence type="ECO:0000256" key="1">
    <source>
        <dbReference type="SAM" id="Phobius"/>
    </source>
</evidence>